<gene>
    <name evidence="1" type="ORF">mRhiFer1_009612</name>
</gene>
<dbReference type="AlphaFoldDB" id="A0A7J7ZQM4"/>
<sequence length="130" mass="14534">MPEVHSCPLISLQSWVEEQETPELEQSIHPEIPSWSQPFQPSLLFLFRFLIPSVEVDRNQVESPAPAHGDQLVLRIRRTSQASVRHSKCTVWCGGVLGCQSHTAVRSFCITQSHGRKINIRPLKEAGGGP</sequence>
<proteinExistence type="predicted"/>
<dbReference type="Proteomes" id="UP000585614">
    <property type="component" value="Unassembled WGS sequence"/>
</dbReference>
<accession>A0A7J7ZQM4</accession>
<evidence type="ECO:0000313" key="2">
    <source>
        <dbReference type="Proteomes" id="UP000585614"/>
    </source>
</evidence>
<evidence type="ECO:0000313" key="1">
    <source>
        <dbReference type="EMBL" id="KAF6376421.1"/>
    </source>
</evidence>
<protein>
    <submittedName>
        <fullName evidence="1">Uncharacterized protein</fullName>
    </submittedName>
</protein>
<dbReference type="EMBL" id="JACAGC010000003">
    <property type="protein sequence ID" value="KAF6376421.1"/>
    <property type="molecule type" value="Genomic_DNA"/>
</dbReference>
<name>A0A7J7ZQM4_RHIFE</name>
<reference evidence="1 2" key="1">
    <citation type="journal article" date="2020" name="Nature">
        <title>Six reference-quality genomes reveal evolution of bat adaptations.</title>
        <authorList>
            <person name="Jebb D."/>
            <person name="Huang Z."/>
            <person name="Pippel M."/>
            <person name="Hughes G.M."/>
            <person name="Lavrichenko K."/>
            <person name="Devanna P."/>
            <person name="Winkler S."/>
            <person name="Jermiin L.S."/>
            <person name="Skirmuntt E.C."/>
            <person name="Katzourakis A."/>
            <person name="Burkitt-Gray L."/>
            <person name="Ray D.A."/>
            <person name="Sullivan K.A.M."/>
            <person name="Roscito J.G."/>
            <person name="Kirilenko B.M."/>
            <person name="Davalos L.M."/>
            <person name="Corthals A.P."/>
            <person name="Power M.L."/>
            <person name="Jones G."/>
            <person name="Ransome R.D."/>
            <person name="Dechmann D.K.N."/>
            <person name="Locatelli A.G."/>
            <person name="Puechmaille S.J."/>
            <person name="Fedrigo O."/>
            <person name="Jarvis E.D."/>
            <person name="Hiller M."/>
            <person name="Vernes S.C."/>
            <person name="Myers E.W."/>
            <person name="Teeling E.C."/>
        </authorList>
    </citation>
    <scope>NUCLEOTIDE SEQUENCE [LARGE SCALE GENOMIC DNA]</scope>
    <source>
        <strain evidence="1">MRhiFer1</strain>
        <tissue evidence="1">Lung</tissue>
    </source>
</reference>
<organism evidence="1 2">
    <name type="scientific">Rhinolophus ferrumequinum</name>
    <name type="common">Greater horseshoe bat</name>
    <dbReference type="NCBI Taxonomy" id="59479"/>
    <lineage>
        <taxon>Eukaryota</taxon>
        <taxon>Metazoa</taxon>
        <taxon>Chordata</taxon>
        <taxon>Craniata</taxon>
        <taxon>Vertebrata</taxon>
        <taxon>Euteleostomi</taxon>
        <taxon>Mammalia</taxon>
        <taxon>Eutheria</taxon>
        <taxon>Laurasiatheria</taxon>
        <taxon>Chiroptera</taxon>
        <taxon>Yinpterochiroptera</taxon>
        <taxon>Rhinolophoidea</taxon>
        <taxon>Rhinolophidae</taxon>
        <taxon>Rhinolophinae</taxon>
        <taxon>Rhinolophus</taxon>
    </lineage>
</organism>
<comment type="caution">
    <text evidence="1">The sequence shown here is derived from an EMBL/GenBank/DDBJ whole genome shotgun (WGS) entry which is preliminary data.</text>
</comment>